<dbReference type="Proteomes" id="UP001187192">
    <property type="component" value="Unassembled WGS sequence"/>
</dbReference>
<evidence type="ECO:0000313" key="2">
    <source>
        <dbReference type="Proteomes" id="UP001187192"/>
    </source>
</evidence>
<organism evidence="1 2">
    <name type="scientific">Ficus carica</name>
    <name type="common">Common fig</name>
    <dbReference type="NCBI Taxonomy" id="3494"/>
    <lineage>
        <taxon>Eukaryota</taxon>
        <taxon>Viridiplantae</taxon>
        <taxon>Streptophyta</taxon>
        <taxon>Embryophyta</taxon>
        <taxon>Tracheophyta</taxon>
        <taxon>Spermatophyta</taxon>
        <taxon>Magnoliopsida</taxon>
        <taxon>eudicotyledons</taxon>
        <taxon>Gunneridae</taxon>
        <taxon>Pentapetalae</taxon>
        <taxon>rosids</taxon>
        <taxon>fabids</taxon>
        <taxon>Rosales</taxon>
        <taxon>Moraceae</taxon>
        <taxon>Ficeae</taxon>
        <taxon>Ficus</taxon>
    </lineage>
</organism>
<comment type="caution">
    <text evidence="1">The sequence shown here is derived from an EMBL/GenBank/DDBJ whole genome shotgun (WGS) entry which is preliminary data.</text>
</comment>
<proteinExistence type="predicted"/>
<gene>
    <name evidence="1" type="ORF">TIFTF001_017374</name>
</gene>
<sequence length="77" mass="8621">MVDFPFELETFVDFEVREPVSRGYSAQNIRCSPLLPCFRFAATLSSSTAVRLLRSPSRHMRATTPFSSATAPVHVDD</sequence>
<dbReference type="AlphaFoldDB" id="A0AA88AC37"/>
<name>A0AA88AC37_FICCA</name>
<evidence type="ECO:0000313" key="1">
    <source>
        <dbReference type="EMBL" id="GMN48202.1"/>
    </source>
</evidence>
<accession>A0AA88AC37</accession>
<reference evidence="1" key="1">
    <citation type="submission" date="2023-07" db="EMBL/GenBank/DDBJ databases">
        <title>draft genome sequence of fig (Ficus carica).</title>
        <authorList>
            <person name="Takahashi T."/>
            <person name="Nishimura K."/>
        </authorList>
    </citation>
    <scope>NUCLEOTIDE SEQUENCE</scope>
</reference>
<dbReference type="EMBL" id="BTGU01000027">
    <property type="protein sequence ID" value="GMN48202.1"/>
    <property type="molecule type" value="Genomic_DNA"/>
</dbReference>
<protein>
    <submittedName>
        <fullName evidence="1">Uncharacterized protein</fullName>
    </submittedName>
</protein>
<keyword evidence="2" id="KW-1185">Reference proteome</keyword>